<protein>
    <submittedName>
        <fullName evidence="3">Uncharacterized protein</fullName>
    </submittedName>
</protein>
<accession>A0ABN9TZB0</accession>
<organism evidence="3 4">
    <name type="scientific">Prorocentrum cordatum</name>
    <dbReference type="NCBI Taxonomy" id="2364126"/>
    <lineage>
        <taxon>Eukaryota</taxon>
        <taxon>Sar</taxon>
        <taxon>Alveolata</taxon>
        <taxon>Dinophyceae</taxon>
        <taxon>Prorocentrales</taxon>
        <taxon>Prorocentraceae</taxon>
        <taxon>Prorocentrum</taxon>
    </lineage>
</organism>
<keyword evidence="4" id="KW-1185">Reference proteome</keyword>
<evidence type="ECO:0000313" key="3">
    <source>
        <dbReference type="EMBL" id="CAK0851280.1"/>
    </source>
</evidence>
<keyword evidence="1" id="KW-0677">Repeat</keyword>
<dbReference type="Proteomes" id="UP001189429">
    <property type="component" value="Unassembled WGS sequence"/>
</dbReference>
<dbReference type="PANTHER" id="PTHR47447:SF17">
    <property type="entry name" value="OS12G0638900 PROTEIN"/>
    <property type="match status" value="1"/>
</dbReference>
<feature type="repeat" description="PPR" evidence="2">
    <location>
        <begin position="57"/>
        <end position="91"/>
    </location>
</feature>
<proteinExistence type="predicted"/>
<dbReference type="Pfam" id="PF01535">
    <property type="entry name" value="PPR"/>
    <property type="match status" value="2"/>
</dbReference>
<name>A0ABN9TZB0_9DINO</name>
<evidence type="ECO:0000256" key="1">
    <source>
        <dbReference type="ARBA" id="ARBA00022737"/>
    </source>
</evidence>
<comment type="caution">
    <text evidence="3">The sequence shown here is derived from an EMBL/GenBank/DDBJ whole genome shotgun (WGS) entry which is preliminary data.</text>
</comment>
<sequence>MVTPAGLALHVSREASGSCVRDPRHYTLTISTFGRRRQWQRALTLLSDMIETNVHADVICFSAGISACSKGGQWQQALLLLRKMGEVKVEPDSATALGSARARKAGGGNRPCGYFARCGRRSWSQTLQLQRCDQCVRQMRAVAASPVAVQ</sequence>
<dbReference type="InterPro" id="IPR002885">
    <property type="entry name" value="PPR_rpt"/>
</dbReference>
<dbReference type="PROSITE" id="PS51375">
    <property type="entry name" value="PPR"/>
    <property type="match status" value="1"/>
</dbReference>
<dbReference type="EMBL" id="CAUYUJ010015223">
    <property type="protein sequence ID" value="CAK0851280.1"/>
    <property type="molecule type" value="Genomic_DNA"/>
</dbReference>
<evidence type="ECO:0000313" key="4">
    <source>
        <dbReference type="Proteomes" id="UP001189429"/>
    </source>
</evidence>
<evidence type="ECO:0000256" key="2">
    <source>
        <dbReference type="PROSITE-ProRule" id="PRU00708"/>
    </source>
</evidence>
<reference evidence="3" key="1">
    <citation type="submission" date="2023-10" db="EMBL/GenBank/DDBJ databases">
        <authorList>
            <person name="Chen Y."/>
            <person name="Shah S."/>
            <person name="Dougan E. K."/>
            <person name="Thang M."/>
            <person name="Chan C."/>
        </authorList>
    </citation>
    <scope>NUCLEOTIDE SEQUENCE [LARGE SCALE GENOMIC DNA]</scope>
</reference>
<dbReference type="Gene3D" id="1.25.40.10">
    <property type="entry name" value="Tetratricopeptide repeat domain"/>
    <property type="match status" value="1"/>
</dbReference>
<dbReference type="NCBIfam" id="TIGR00756">
    <property type="entry name" value="PPR"/>
    <property type="match status" value="1"/>
</dbReference>
<dbReference type="PANTHER" id="PTHR47447">
    <property type="entry name" value="OS03G0856100 PROTEIN"/>
    <property type="match status" value="1"/>
</dbReference>
<gene>
    <name evidence="3" type="ORF">PCOR1329_LOCUS43459</name>
</gene>
<dbReference type="InterPro" id="IPR011990">
    <property type="entry name" value="TPR-like_helical_dom_sf"/>
</dbReference>